<keyword evidence="3 8" id="KW-0349">Heme</keyword>
<dbReference type="GO" id="GO:0020037">
    <property type="term" value="F:heme binding"/>
    <property type="evidence" value="ECO:0007669"/>
    <property type="project" value="InterPro"/>
</dbReference>
<keyword evidence="9" id="KW-1133">Transmembrane helix</keyword>
<feature type="transmembrane region" description="Helical" evidence="9">
    <location>
        <begin position="224"/>
        <end position="244"/>
    </location>
</feature>
<dbReference type="eggNOG" id="KOG0157">
    <property type="taxonomic scope" value="Eukaryota"/>
</dbReference>
<evidence type="ECO:0000256" key="2">
    <source>
        <dbReference type="ARBA" id="ARBA00010617"/>
    </source>
</evidence>
<feature type="binding site" description="axial binding residue" evidence="8">
    <location>
        <position position="452"/>
    </location>
    <ligand>
        <name>heme</name>
        <dbReference type="ChEBI" id="CHEBI:30413"/>
    </ligand>
    <ligandPart>
        <name>Fe</name>
        <dbReference type="ChEBI" id="CHEBI:18248"/>
    </ligandPart>
</feature>
<dbReference type="Pfam" id="PF00067">
    <property type="entry name" value="p450"/>
    <property type="match status" value="1"/>
</dbReference>
<dbReference type="AlphaFoldDB" id="A0A093VXP5"/>
<dbReference type="PANTHER" id="PTHR24305">
    <property type="entry name" value="CYTOCHROME P450"/>
    <property type="match status" value="1"/>
</dbReference>
<accession>A0A093VXP5</accession>
<dbReference type="GO" id="GO:0016705">
    <property type="term" value="F:oxidoreductase activity, acting on paired donors, with incorporation or reduction of molecular oxygen"/>
    <property type="evidence" value="ECO:0007669"/>
    <property type="project" value="InterPro"/>
</dbReference>
<comment type="similarity">
    <text evidence="2">Belongs to the cytochrome P450 family.</text>
</comment>
<keyword evidence="4 8" id="KW-0479">Metal-binding</keyword>
<dbReference type="InterPro" id="IPR050121">
    <property type="entry name" value="Cytochrome_P450_monoxygenase"/>
</dbReference>
<dbReference type="PRINTS" id="PR00463">
    <property type="entry name" value="EP450I"/>
</dbReference>
<evidence type="ECO:0000256" key="9">
    <source>
        <dbReference type="SAM" id="Phobius"/>
    </source>
</evidence>
<keyword evidence="9" id="KW-0812">Transmembrane</keyword>
<keyword evidence="7" id="KW-0503">Monooxygenase</keyword>
<dbReference type="SUPFAM" id="SSF48264">
    <property type="entry name" value="Cytochrome P450"/>
    <property type="match status" value="1"/>
</dbReference>
<protein>
    <submittedName>
        <fullName evidence="10">Averantin hydroxylase</fullName>
    </submittedName>
</protein>
<sequence>MAITDWLVVPNLWLLAKSLFIGFIPLYFVTIIFNSLYNVFLHPLRKYPGPVLRAAFELPDLLSIVRGTAYKDTKALHDRYGSVVRLAPNTLSYKSSQAWKDIYGLKPDRSELDKHPRYYKRSSRNLLVVDQADHTRMRKLIAHAFSDTALLEQSPILTKYFDLLVQRLKQQIDGSEKGRVNIAGWFNFTTFDIIGDMTLGEPFGALELGDYTPWMGNVFSAIRFLGVIRFAETYLIVGLLFLLLQKLIPSFAAKRAAHLAYTKKMIDARLARETDRSDFMTQILRHNDDRGMSYQELLGTCRVFLVAGSETTATLLSGAIFYLLQNPSCMDKLKHEVREAFPNEDDITMRSVTSFSKLPYMEAVLQESFRCYPPVPSTLPRITGSNGALVEGKYVPPGISVGVHQWSAYRSSSNFASPDTFDPDRWLPNAPAKYQEDDKAVLQPFTLGPRQCIGKGLAYFELRSILARMMWHFEIELDAESKDWLDDPTEFALWHKPPLWVKLKHRTD</sequence>
<evidence type="ECO:0000256" key="6">
    <source>
        <dbReference type="ARBA" id="ARBA00023004"/>
    </source>
</evidence>
<keyword evidence="9" id="KW-0472">Membrane</keyword>
<dbReference type="Gene3D" id="1.10.630.10">
    <property type="entry name" value="Cytochrome P450"/>
    <property type="match status" value="1"/>
</dbReference>
<name>A0A093VXP5_TALMA</name>
<keyword evidence="6 8" id="KW-0408">Iron</keyword>
<comment type="caution">
    <text evidence="10">The sequence shown here is derived from an EMBL/GenBank/DDBJ whole genome shotgun (WGS) entry which is preliminary data.</text>
</comment>
<evidence type="ECO:0000256" key="5">
    <source>
        <dbReference type="ARBA" id="ARBA00023002"/>
    </source>
</evidence>
<proteinExistence type="inferred from homology"/>
<organism evidence="10">
    <name type="scientific">Talaromyces marneffei PM1</name>
    <dbReference type="NCBI Taxonomy" id="1077442"/>
    <lineage>
        <taxon>Eukaryota</taxon>
        <taxon>Fungi</taxon>
        <taxon>Dikarya</taxon>
        <taxon>Ascomycota</taxon>
        <taxon>Pezizomycotina</taxon>
        <taxon>Eurotiomycetes</taxon>
        <taxon>Eurotiomycetidae</taxon>
        <taxon>Eurotiales</taxon>
        <taxon>Trichocomaceae</taxon>
        <taxon>Talaromyces</taxon>
        <taxon>Talaromyces sect. Talaromyces</taxon>
    </lineage>
</organism>
<dbReference type="GO" id="GO:0005506">
    <property type="term" value="F:iron ion binding"/>
    <property type="evidence" value="ECO:0007669"/>
    <property type="project" value="InterPro"/>
</dbReference>
<dbReference type="PRINTS" id="PR00385">
    <property type="entry name" value="P450"/>
</dbReference>
<reference evidence="10" key="1">
    <citation type="journal article" date="2014" name="PLoS Genet.">
        <title>Signature Gene Expression Reveals Novel Clues to the Molecular Mechanisms of Dimorphic Transition in Penicillium marneffei.</title>
        <authorList>
            <person name="Yang E."/>
            <person name="Wang G."/>
            <person name="Cai J."/>
            <person name="Woo P.C."/>
            <person name="Lau S.K."/>
            <person name="Yuen K.-Y."/>
            <person name="Chow W.-N."/>
            <person name="Lin X."/>
        </authorList>
    </citation>
    <scope>NUCLEOTIDE SEQUENCE [LARGE SCALE GENOMIC DNA]</scope>
    <source>
        <strain evidence="10">PM1</strain>
    </source>
</reference>
<keyword evidence="5" id="KW-0560">Oxidoreductase</keyword>
<dbReference type="InterPro" id="IPR001128">
    <property type="entry name" value="Cyt_P450"/>
</dbReference>
<dbReference type="InterPro" id="IPR002401">
    <property type="entry name" value="Cyt_P450_E_grp-I"/>
</dbReference>
<evidence type="ECO:0000256" key="8">
    <source>
        <dbReference type="PIRSR" id="PIRSR602401-1"/>
    </source>
</evidence>
<dbReference type="CDD" id="cd11058">
    <property type="entry name" value="CYP60B-like"/>
    <property type="match status" value="1"/>
</dbReference>
<dbReference type="InterPro" id="IPR036396">
    <property type="entry name" value="Cyt_P450_sf"/>
</dbReference>
<dbReference type="GO" id="GO:0004497">
    <property type="term" value="F:monooxygenase activity"/>
    <property type="evidence" value="ECO:0007669"/>
    <property type="project" value="UniProtKB-KW"/>
</dbReference>
<gene>
    <name evidence="10" type="ORF">GQ26_0051970</name>
</gene>
<comment type="cofactor">
    <cofactor evidence="1 8">
        <name>heme</name>
        <dbReference type="ChEBI" id="CHEBI:30413"/>
    </cofactor>
</comment>
<evidence type="ECO:0000256" key="3">
    <source>
        <dbReference type="ARBA" id="ARBA00022617"/>
    </source>
</evidence>
<dbReference type="PANTHER" id="PTHR24305:SF210">
    <property type="entry name" value="CYTOCHROME P450 MONOOXYGENASE ASQL-RELATED"/>
    <property type="match status" value="1"/>
</dbReference>
<evidence type="ECO:0000256" key="7">
    <source>
        <dbReference type="ARBA" id="ARBA00023033"/>
    </source>
</evidence>
<evidence type="ECO:0000313" key="10">
    <source>
        <dbReference type="EMBL" id="KFX51386.1"/>
    </source>
</evidence>
<feature type="transmembrane region" description="Helical" evidence="9">
    <location>
        <begin position="12"/>
        <end position="37"/>
    </location>
</feature>
<dbReference type="EMBL" id="JPOX01000005">
    <property type="protein sequence ID" value="KFX51386.1"/>
    <property type="molecule type" value="Genomic_DNA"/>
</dbReference>
<evidence type="ECO:0000256" key="1">
    <source>
        <dbReference type="ARBA" id="ARBA00001971"/>
    </source>
</evidence>
<evidence type="ECO:0000256" key="4">
    <source>
        <dbReference type="ARBA" id="ARBA00022723"/>
    </source>
</evidence>